<comment type="cofactor">
    <cofactor evidence="1">
        <name>[4Fe-4S] cluster</name>
        <dbReference type="ChEBI" id="CHEBI:49883"/>
    </cofactor>
</comment>
<dbReference type="InterPro" id="IPR004559">
    <property type="entry name" value="HemW-like"/>
</dbReference>
<gene>
    <name evidence="12" type="primary">hemW</name>
    <name evidence="12" type="ORF">FHQ18_03305</name>
</gene>
<comment type="function">
    <text evidence="10">Probably acts as a heme chaperone, transferring heme to an unknown acceptor. Binds one molecule of heme per monomer, possibly covalently. Binds 1 [4Fe-4S] cluster. The cluster is coordinated with 3 cysteines and an exchangeable S-adenosyl-L-methionine.</text>
</comment>
<accession>A0A5A8F5L9</accession>
<dbReference type="InterPro" id="IPR013785">
    <property type="entry name" value="Aldolase_TIM"/>
</dbReference>
<dbReference type="OrthoDB" id="9808022at2"/>
<dbReference type="RefSeq" id="WP_149265748.1">
    <property type="nucleotide sequence ID" value="NZ_VFJB01000003.1"/>
</dbReference>
<evidence type="ECO:0000256" key="9">
    <source>
        <dbReference type="ARBA" id="ARBA00023186"/>
    </source>
</evidence>
<dbReference type="SMART" id="SM00729">
    <property type="entry name" value="Elp3"/>
    <property type="match status" value="1"/>
</dbReference>
<keyword evidence="8 10" id="KW-0411">Iron-sulfur</keyword>
<evidence type="ECO:0000256" key="5">
    <source>
        <dbReference type="ARBA" id="ARBA00022691"/>
    </source>
</evidence>
<dbReference type="GO" id="GO:0004109">
    <property type="term" value="F:coproporphyrinogen oxidase activity"/>
    <property type="evidence" value="ECO:0007669"/>
    <property type="project" value="InterPro"/>
</dbReference>
<dbReference type="InterPro" id="IPR034505">
    <property type="entry name" value="Coproporphyrinogen-III_oxidase"/>
</dbReference>
<evidence type="ECO:0000256" key="4">
    <source>
        <dbReference type="ARBA" id="ARBA00022617"/>
    </source>
</evidence>
<dbReference type="GO" id="GO:0006779">
    <property type="term" value="P:porphyrin-containing compound biosynthetic process"/>
    <property type="evidence" value="ECO:0007669"/>
    <property type="project" value="InterPro"/>
</dbReference>
<keyword evidence="9 10" id="KW-0143">Chaperone</keyword>
<comment type="caution">
    <text evidence="12">The sequence shown here is derived from an EMBL/GenBank/DDBJ whole genome shotgun (WGS) entry which is preliminary data.</text>
</comment>
<dbReference type="NCBIfam" id="TIGR00539">
    <property type="entry name" value="hemN_rel"/>
    <property type="match status" value="1"/>
</dbReference>
<dbReference type="AlphaFoldDB" id="A0A5A8F5L9"/>
<feature type="domain" description="Radical SAM core" evidence="11">
    <location>
        <begin position="1"/>
        <end position="219"/>
    </location>
</feature>
<evidence type="ECO:0000256" key="2">
    <source>
        <dbReference type="ARBA" id="ARBA00006100"/>
    </source>
</evidence>
<dbReference type="SFLD" id="SFLDF00562">
    <property type="entry name" value="HemN-like__clustered_with_heat"/>
    <property type="match status" value="1"/>
</dbReference>
<dbReference type="CDD" id="cd01335">
    <property type="entry name" value="Radical_SAM"/>
    <property type="match status" value="1"/>
</dbReference>
<dbReference type="PANTHER" id="PTHR13932">
    <property type="entry name" value="COPROPORPHYRINIGEN III OXIDASE"/>
    <property type="match status" value="1"/>
</dbReference>
<sequence length="357" mass="41389">MRGLYIHIPFCKSKCKYCGFYSITQFDKSLISKYTKALLKEFELYKNYEFDTIYIGGGTPSILAPVTLSDFLNKLLSLLKKEPLEFTIEANPESLSPEKLKILKEYGVNRISLGVQSMNNNVLKFLGRIHTQSDVYRATYFIKKFGFNFNVDLIYDIPNIDEEITIKSLKKLCDLAPNHISAYSYSFDTLFLSESPPVEKTSMYKIRNLLQEKGYIQYEISNFAKPGFQCKHNIIYWKMHDYIGLGAAAHSMINKKHKRIRWSHCTNIFAYIQSPFQYENYTIIRNKDVLIENLIFGLRMIEGVDIAIPIELNIMKNIDGLTHQGLLTIKGDKVCLTEKGLLYLDYVQEYLYTSLFA</sequence>
<dbReference type="Gene3D" id="3.20.20.70">
    <property type="entry name" value="Aldolase class I"/>
    <property type="match status" value="1"/>
</dbReference>
<dbReference type="Proteomes" id="UP000322876">
    <property type="component" value="Unassembled WGS sequence"/>
</dbReference>
<keyword evidence="6 10" id="KW-0479">Metal-binding</keyword>
<keyword evidence="7 10" id="KW-0408">Iron</keyword>
<keyword evidence="10" id="KW-0963">Cytoplasm</keyword>
<dbReference type="EMBL" id="VFJB01000003">
    <property type="protein sequence ID" value="KAA0258990.1"/>
    <property type="molecule type" value="Genomic_DNA"/>
</dbReference>
<evidence type="ECO:0000313" key="13">
    <source>
        <dbReference type="Proteomes" id="UP000322876"/>
    </source>
</evidence>
<organism evidence="12 13">
    <name type="scientific">Deferribacter autotrophicus</name>
    <dbReference type="NCBI Taxonomy" id="500465"/>
    <lineage>
        <taxon>Bacteria</taxon>
        <taxon>Pseudomonadati</taxon>
        <taxon>Deferribacterota</taxon>
        <taxon>Deferribacteres</taxon>
        <taxon>Deferribacterales</taxon>
        <taxon>Deferribacteraceae</taxon>
        <taxon>Deferribacter</taxon>
    </lineage>
</organism>
<dbReference type="SFLD" id="SFLDS00029">
    <property type="entry name" value="Radical_SAM"/>
    <property type="match status" value="1"/>
</dbReference>
<evidence type="ECO:0000313" key="12">
    <source>
        <dbReference type="EMBL" id="KAA0258990.1"/>
    </source>
</evidence>
<keyword evidence="4 10" id="KW-0349">Heme</keyword>
<comment type="subcellular location">
    <subcellularLocation>
        <location evidence="10">Cytoplasm</location>
    </subcellularLocation>
</comment>
<evidence type="ECO:0000259" key="11">
    <source>
        <dbReference type="PROSITE" id="PS51918"/>
    </source>
</evidence>
<evidence type="ECO:0000256" key="1">
    <source>
        <dbReference type="ARBA" id="ARBA00001966"/>
    </source>
</evidence>
<dbReference type="InterPro" id="IPR058240">
    <property type="entry name" value="rSAM_sf"/>
</dbReference>
<dbReference type="GO" id="GO:0005737">
    <property type="term" value="C:cytoplasm"/>
    <property type="evidence" value="ECO:0007669"/>
    <property type="project" value="UniProtKB-SubCell"/>
</dbReference>
<keyword evidence="13" id="KW-1185">Reference proteome</keyword>
<dbReference type="InterPro" id="IPR006638">
    <property type="entry name" value="Elp3/MiaA/NifB-like_rSAM"/>
</dbReference>
<evidence type="ECO:0000256" key="8">
    <source>
        <dbReference type="ARBA" id="ARBA00023014"/>
    </source>
</evidence>
<evidence type="ECO:0000256" key="3">
    <source>
        <dbReference type="ARBA" id="ARBA00017228"/>
    </source>
</evidence>
<comment type="similarity">
    <text evidence="2">Belongs to the anaerobic coproporphyrinogen-III oxidase family. HemW subfamily.</text>
</comment>
<protein>
    <recommendedName>
        <fullName evidence="3 10">Heme chaperone HemW</fullName>
    </recommendedName>
</protein>
<dbReference type="InterPro" id="IPR007197">
    <property type="entry name" value="rSAM"/>
</dbReference>
<dbReference type="PROSITE" id="PS51918">
    <property type="entry name" value="RADICAL_SAM"/>
    <property type="match status" value="1"/>
</dbReference>
<dbReference type="SFLD" id="SFLDG01065">
    <property type="entry name" value="anaerobic_coproporphyrinogen-I"/>
    <property type="match status" value="1"/>
</dbReference>
<dbReference type="PANTHER" id="PTHR13932:SF5">
    <property type="entry name" value="RADICAL S-ADENOSYL METHIONINE DOMAIN-CONTAINING PROTEIN 1, MITOCHONDRIAL"/>
    <property type="match status" value="1"/>
</dbReference>
<evidence type="ECO:0000256" key="7">
    <source>
        <dbReference type="ARBA" id="ARBA00023004"/>
    </source>
</evidence>
<reference evidence="12 13" key="1">
    <citation type="submission" date="2019-06" db="EMBL/GenBank/DDBJ databases">
        <title>Genomic insights into carbon and energy metabolism of Deferribacter autotrophicus revealed new metabolic traits in the phylum Deferribacteres.</title>
        <authorList>
            <person name="Slobodkin A.I."/>
            <person name="Slobodkina G.B."/>
            <person name="Allioux M."/>
            <person name="Alain K."/>
            <person name="Jebbar M."/>
            <person name="Shadrin V."/>
            <person name="Kublanov I.V."/>
            <person name="Toshchakov S.V."/>
            <person name="Bonch-Osmolovskaya E.A."/>
        </authorList>
    </citation>
    <scope>NUCLEOTIDE SEQUENCE [LARGE SCALE GENOMIC DNA]</scope>
    <source>
        <strain evidence="12 13">SL50</strain>
    </source>
</reference>
<proteinExistence type="inferred from homology"/>
<keyword evidence="10" id="KW-0004">4Fe-4S</keyword>
<evidence type="ECO:0000256" key="10">
    <source>
        <dbReference type="RuleBase" id="RU364116"/>
    </source>
</evidence>
<dbReference type="GO" id="GO:0051539">
    <property type="term" value="F:4 iron, 4 sulfur cluster binding"/>
    <property type="evidence" value="ECO:0007669"/>
    <property type="project" value="UniProtKB-UniRule"/>
</dbReference>
<keyword evidence="5 10" id="KW-0949">S-adenosyl-L-methionine</keyword>
<evidence type="ECO:0000256" key="6">
    <source>
        <dbReference type="ARBA" id="ARBA00022723"/>
    </source>
</evidence>
<name>A0A5A8F5L9_9BACT</name>
<dbReference type="GO" id="GO:0046872">
    <property type="term" value="F:metal ion binding"/>
    <property type="evidence" value="ECO:0007669"/>
    <property type="project" value="UniProtKB-UniRule"/>
</dbReference>
<dbReference type="SUPFAM" id="SSF102114">
    <property type="entry name" value="Radical SAM enzymes"/>
    <property type="match status" value="1"/>
</dbReference>
<dbReference type="Pfam" id="PF04055">
    <property type="entry name" value="Radical_SAM"/>
    <property type="match status" value="1"/>
</dbReference>